<proteinExistence type="predicted"/>
<dbReference type="EMBL" id="SRLE01000013">
    <property type="protein sequence ID" value="TGD71599.1"/>
    <property type="molecule type" value="Genomic_DNA"/>
</dbReference>
<evidence type="ECO:0000313" key="2">
    <source>
        <dbReference type="Proteomes" id="UP000298050"/>
    </source>
</evidence>
<evidence type="ECO:0000313" key="1">
    <source>
        <dbReference type="EMBL" id="TGD71599.1"/>
    </source>
</evidence>
<sequence length="350" mass="38121">MLMPVVWLIDAYRAGERGQVRALVDALGYPCETKTLEYRTSRFMPHVLGRATLDGIEPGSRAQLRPPWPDLVVSCGVRNEPVCRWIREQSGGRSRYVHVGRPWGPLEQFDLVITTPQYRVAEAPNVLRNPLTLHSLDAARLALARSEWQPVFAALPQPRIAVLAGGDSGPFTLGPKAAARLGREVSAQAADSGGSLLVTTSSRTRASAVEALQLELRQPAHFHRWRAGDTANPYVGMLAWADRIVVTGDSIAMLSEACATGVPVQMFDLGGMRADHPVDRDFRLGGSLYAGLLRWGWAPLTRDITEVHRQLRESGRVNWLDEAPPASGADSGASDLERSVAAVRSLLGEA</sequence>
<dbReference type="PANTHER" id="PTHR33986">
    <property type="entry name" value="OS02G0535700 PROTEIN"/>
    <property type="match status" value="1"/>
</dbReference>
<gene>
    <name evidence="1" type="ORF">E4634_18330</name>
</gene>
<protein>
    <submittedName>
        <fullName evidence="1">Nucleoside-diphosphate sugar epimerase</fullName>
    </submittedName>
</protein>
<organism evidence="1 2">
    <name type="scientific">Mangrovimicrobium sediminis</name>
    <dbReference type="NCBI Taxonomy" id="2562682"/>
    <lineage>
        <taxon>Bacteria</taxon>
        <taxon>Pseudomonadati</taxon>
        <taxon>Pseudomonadota</taxon>
        <taxon>Gammaproteobacteria</taxon>
        <taxon>Cellvibrionales</taxon>
        <taxon>Halieaceae</taxon>
        <taxon>Mangrovimicrobium</taxon>
    </lineage>
</organism>
<dbReference type="OrthoDB" id="272235at2"/>
<accession>A0A4Z0LWG4</accession>
<reference evidence="1 2" key="1">
    <citation type="submission" date="2019-04" db="EMBL/GenBank/DDBJ databases">
        <title>Taxonomy of novel Haliea sp. from mangrove soil of West Coast of India.</title>
        <authorList>
            <person name="Verma A."/>
            <person name="Kumar P."/>
            <person name="Krishnamurthi S."/>
        </authorList>
    </citation>
    <scope>NUCLEOTIDE SEQUENCE [LARGE SCALE GENOMIC DNA]</scope>
    <source>
        <strain evidence="1 2">SAOS-164</strain>
    </source>
</reference>
<dbReference type="Pfam" id="PF06258">
    <property type="entry name" value="Mito_fiss_Elm1"/>
    <property type="match status" value="1"/>
</dbReference>
<dbReference type="PANTHER" id="PTHR33986:SF15">
    <property type="entry name" value="MITOCHONDRIAL FISSION PROTEIN ELM1"/>
    <property type="match status" value="1"/>
</dbReference>
<dbReference type="Proteomes" id="UP000298050">
    <property type="component" value="Unassembled WGS sequence"/>
</dbReference>
<name>A0A4Z0LWG4_9GAMM</name>
<dbReference type="AlphaFoldDB" id="A0A4Z0LWG4"/>
<keyword evidence="2" id="KW-1185">Reference proteome</keyword>
<comment type="caution">
    <text evidence="1">The sequence shown here is derived from an EMBL/GenBank/DDBJ whole genome shotgun (WGS) entry which is preliminary data.</text>
</comment>
<dbReference type="InterPro" id="IPR009367">
    <property type="entry name" value="Elm1-like"/>
</dbReference>